<evidence type="ECO:0000313" key="2">
    <source>
        <dbReference type="Proteomes" id="UP000198953"/>
    </source>
</evidence>
<dbReference type="AlphaFoldDB" id="A0A1H8IF63"/>
<keyword evidence="2" id="KW-1185">Reference proteome</keyword>
<dbReference type="EMBL" id="FOBF01000032">
    <property type="protein sequence ID" value="SEN66796.1"/>
    <property type="molecule type" value="Genomic_DNA"/>
</dbReference>
<accession>A0A1H8IF63</accession>
<evidence type="ECO:0008006" key="3">
    <source>
        <dbReference type="Google" id="ProtNLM"/>
    </source>
</evidence>
<name>A0A1H8IF63_9ACTN</name>
<dbReference type="RefSeq" id="WP_143078928.1">
    <property type="nucleotide sequence ID" value="NZ_FOBF01000032.1"/>
</dbReference>
<dbReference type="OrthoDB" id="8480037at2"/>
<organism evidence="1 2">
    <name type="scientific">Nonomuraea pusilla</name>
    <dbReference type="NCBI Taxonomy" id="46177"/>
    <lineage>
        <taxon>Bacteria</taxon>
        <taxon>Bacillati</taxon>
        <taxon>Actinomycetota</taxon>
        <taxon>Actinomycetes</taxon>
        <taxon>Streptosporangiales</taxon>
        <taxon>Streptosporangiaceae</taxon>
        <taxon>Nonomuraea</taxon>
    </lineage>
</organism>
<dbReference type="STRING" id="46177.SAMN05660976_08030"/>
<sequence>MPDARLFGTAVELGGVPAAVADHEALRARVTRVPRAGLEWPARYRLPRPEPLPVVALAGSRDPLAGPEVVRRWARLSSEASRPHVVDGGHLFHLDNPSAVTSLIADRLG</sequence>
<evidence type="ECO:0000313" key="1">
    <source>
        <dbReference type="EMBL" id="SEN66796.1"/>
    </source>
</evidence>
<protein>
    <recommendedName>
        <fullName evidence="3">Alpha/beta hydrolase family protein</fullName>
    </recommendedName>
</protein>
<dbReference type="Proteomes" id="UP000198953">
    <property type="component" value="Unassembled WGS sequence"/>
</dbReference>
<proteinExistence type="predicted"/>
<gene>
    <name evidence="1" type="ORF">SAMN05660976_08030</name>
</gene>
<reference evidence="1 2" key="1">
    <citation type="submission" date="2016-10" db="EMBL/GenBank/DDBJ databases">
        <authorList>
            <person name="de Groot N.N."/>
        </authorList>
    </citation>
    <scope>NUCLEOTIDE SEQUENCE [LARGE SCALE GENOMIC DNA]</scope>
    <source>
        <strain evidence="1 2">DSM 43357</strain>
    </source>
</reference>
<dbReference type="SUPFAM" id="SSF53474">
    <property type="entry name" value="alpha/beta-Hydrolases"/>
    <property type="match status" value="1"/>
</dbReference>
<dbReference type="InterPro" id="IPR029058">
    <property type="entry name" value="AB_hydrolase_fold"/>
</dbReference>
<dbReference type="Gene3D" id="3.40.50.1820">
    <property type="entry name" value="alpha/beta hydrolase"/>
    <property type="match status" value="1"/>
</dbReference>